<keyword evidence="6" id="KW-0547">Nucleotide-binding</keyword>
<evidence type="ECO:0000256" key="3">
    <source>
        <dbReference type="ARBA" id="ARBA00022679"/>
    </source>
</evidence>
<reference evidence="11" key="1">
    <citation type="submission" date="2021-01" db="EMBL/GenBank/DDBJ databases">
        <authorList>
            <person name="Corre E."/>
            <person name="Pelletier E."/>
            <person name="Niang G."/>
            <person name="Scheremetjew M."/>
            <person name="Finn R."/>
            <person name="Kale V."/>
            <person name="Holt S."/>
            <person name="Cochrane G."/>
            <person name="Meng A."/>
            <person name="Brown T."/>
            <person name="Cohen L."/>
        </authorList>
    </citation>
    <scope>NUCLEOTIDE SEQUENCE</scope>
    <source>
        <strain evidence="11">Pop2</strain>
    </source>
</reference>
<proteinExistence type="inferred from homology"/>
<dbReference type="EMBL" id="HBGN01032784">
    <property type="protein sequence ID" value="CAD9349905.1"/>
    <property type="molecule type" value="Transcribed_RNA"/>
</dbReference>
<evidence type="ECO:0000256" key="9">
    <source>
        <dbReference type="ARBA" id="ARBA00031547"/>
    </source>
</evidence>
<gene>
    <name evidence="11" type="ORF">DBRI1063_LOCUS21184</name>
</gene>
<dbReference type="PANTHER" id="PTHR32057:SF14">
    <property type="entry name" value="PROTEIN ADENYLYLTRANSFERASE SELO, MITOCHONDRIAL"/>
    <property type="match status" value="1"/>
</dbReference>
<evidence type="ECO:0000256" key="5">
    <source>
        <dbReference type="ARBA" id="ARBA00022723"/>
    </source>
</evidence>
<evidence type="ECO:0000256" key="7">
    <source>
        <dbReference type="ARBA" id="ARBA00022840"/>
    </source>
</evidence>
<keyword evidence="3" id="KW-0808">Transferase</keyword>
<dbReference type="Pfam" id="PF02696">
    <property type="entry name" value="SelO"/>
    <property type="match status" value="1"/>
</dbReference>
<comment type="similarity">
    <text evidence="2">Belongs to the SELO family.</text>
</comment>
<dbReference type="PANTHER" id="PTHR32057">
    <property type="entry name" value="PROTEIN ADENYLYLTRANSFERASE SELO, MITOCHONDRIAL"/>
    <property type="match status" value="1"/>
</dbReference>
<keyword evidence="5" id="KW-0479">Metal-binding</keyword>
<dbReference type="InterPro" id="IPR003846">
    <property type="entry name" value="SelO"/>
</dbReference>
<name>A0A7S1ZV14_9STRA</name>
<keyword evidence="8" id="KW-0460">Magnesium</keyword>
<dbReference type="GO" id="GO:0046872">
    <property type="term" value="F:metal ion binding"/>
    <property type="evidence" value="ECO:0007669"/>
    <property type="project" value="UniProtKB-KW"/>
</dbReference>
<evidence type="ECO:0000256" key="10">
    <source>
        <dbReference type="SAM" id="MobiDB-lite"/>
    </source>
</evidence>
<evidence type="ECO:0000256" key="4">
    <source>
        <dbReference type="ARBA" id="ARBA00022695"/>
    </source>
</evidence>
<dbReference type="GO" id="GO:0070733">
    <property type="term" value="F:AMPylase activity"/>
    <property type="evidence" value="ECO:0007669"/>
    <property type="project" value="TreeGrafter"/>
</dbReference>
<comment type="cofactor">
    <cofactor evidence="1">
        <name>Mg(2+)</name>
        <dbReference type="ChEBI" id="CHEBI:18420"/>
    </cofactor>
</comment>
<sequence>MHHCVAWKELEELMWHAAFRDYKESAYDPFVEKKDAKGASLAILKGAMVNISNLVADWVRVGFAQGNFNADNCLVAGRTMDYGPFGFMDEYHPLFAKWTGSGEHFGFLNQPSAGYANFVVLAESLLPLIVADAGEDWMKEEQRVKKEILTEAQEVFQEEIDRVFRSKLGFDQHEESGSDLWSELEPMMRESRTDWILFWRRLTMVMKEYPYLDSTAYGDMLDLLMGNDEVVKGSSPFYEPLSENYRSKFLDWITKWRKALKEAESSSDDPMSTSSDDTTVPSNWRTLPSNATPYERMKISNPKYVLREWMLVEAYGRASKGDENMVFELLDLVSDPYGERDGGDDDDDNYEEKYFKRAPDEALTAGGTAFMS</sequence>
<protein>
    <recommendedName>
        <fullName evidence="9">Selenoprotein O</fullName>
    </recommendedName>
</protein>
<feature type="region of interest" description="Disordered" evidence="10">
    <location>
        <begin position="264"/>
        <end position="287"/>
    </location>
</feature>
<evidence type="ECO:0000256" key="2">
    <source>
        <dbReference type="ARBA" id="ARBA00009747"/>
    </source>
</evidence>
<dbReference type="GO" id="GO:0005524">
    <property type="term" value="F:ATP binding"/>
    <property type="evidence" value="ECO:0007669"/>
    <property type="project" value="UniProtKB-KW"/>
</dbReference>
<keyword evidence="7" id="KW-0067">ATP-binding</keyword>
<evidence type="ECO:0000313" key="11">
    <source>
        <dbReference type="EMBL" id="CAD9349905.1"/>
    </source>
</evidence>
<evidence type="ECO:0000256" key="6">
    <source>
        <dbReference type="ARBA" id="ARBA00022741"/>
    </source>
</evidence>
<keyword evidence="4" id="KW-0548">Nucleotidyltransferase</keyword>
<dbReference type="GO" id="GO:0005739">
    <property type="term" value="C:mitochondrion"/>
    <property type="evidence" value="ECO:0007669"/>
    <property type="project" value="TreeGrafter"/>
</dbReference>
<organism evidence="11">
    <name type="scientific">Ditylum brightwellii</name>
    <dbReference type="NCBI Taxonomy" id="49249"/>
    <lineage>
        <taxon>Eukaryota</taxon>
        <taxon>Sar</taxon>
        <taxon>Stramenopiles</taxon>
        <taxon>Ochrophyta</taxon>
        <taxon>Bacillariophyta</taxon>
        <taxon>Mediophyceae</taxon>
        <taxon>Lithodesmiophycidae</taxon>
        <taxon>Lithodesmiales</taxon>
        <taxon>Lithodesmiaceae</taxon>
        <taxon>Ditylum</taxon>
    </lineage>
</organism>
<dbReference type="AlphaFoldDB" id="A0A7S1ZV14"/>
<evidence type="ECO:0000256" key="8">
    <source>
        <dbReference type="ARBA" id="ARBA00022842"/>
    </source>
</evidence>
<feature type="compositionally biased region" description="Low complexity" evidence="10">
    <location>
        <begin position="268"/>
        <end position="282"/>
    </location>
</feature>
<accession>A0A7S1ZV14</accession>
<evidence type="ECO:0000256" key="1">
    <source>
        <dbReference type="ARBA" id="ARBA00001946"/>
    </source>
</evidence>